<dbReference type="InterPro" id="IPR011047">
    <property type="entry name" value="Quinoprotein_ADH-like_sf"/>
</dbReference>
<keyword evidence="1" id="KW-0732">Signal</keyword>
<evidence type="ECO:0000256" key="1">
    <source>
        <dbReference type="SAM" id="SignalP"/>
    </source>
</evidence>
<keyword evidence="4" id="KW-1185">Reference proteome</keyword>
<dbReference type="RefSeq" id="WP_074946040.1">
    <property type="nucleotide sequence ID" value="NZ_FNUC01000001.1"/>
</dbReference>
<dbReference type="SUPFAM" id="SSF82171">
    <property type="entry name" value="DPP6 N-terminal domain-like"/>
    <property type="match status" value="1"/>
</dbReference>
<dbReference type="InterPro" id="IPR002372">
    <property type="entry name" value="PQQ_rpt_dom"/>
</dbReference>
<protein>
    <recommendedName>
        <fullName evidence="2">Pyrrolo-quinoline quinone repeat domain-containing protein</fullName>
    </recommendedName>
</protein>
<dbReference type="PANTHER" id="PTHR40274:SF3">
    <property type="entry name" value="VIRGINIAMYCIN B LYASE"/>
    <property type="match status" value="1"/>
</dbReference>
<proteinExistence type="predicted"/>
<sequence>MPRLARRVLTFAAAVALVAGGAASAPAAPVAPAAPAAPAAGLTEVGTPITNVAIDKVAYGTLPDGTPVIYTVLLGSGTTSLHVIDVRERRSIRSVRLPGAIGSRDLAVAPDGTLYIATFQQGRLYSYDYATDTLTDVGRPSSAVTYLYGLGIHPDGTVFFGGYPTGQLFAYDPDDGTFRDYGNLSPDSQYLRSVVVWGDAVYAGLGTQKARLVRVDIGSGAVTDIALPPPYDAEHEVNQVTVRSDIAYVHLTASRTMLRYDLRARTWLAPLGPAGGLDVSPVAPMRKEVYFVGTNGRLNAFSTLTGRTRETGAFPSMFTSRGFAWIDLDEPGYPGESLVMTDYIGRLWVHNPRTGQSRVDQLEITGEPVHIRSLGVGPDGRVWAGGLGSGGLSSYDPATGELAQVPRGTVGQTDEMLRVGSDLYLGTYPAGTVLRYRPSEPFAWGSNPGPVANLAAQGQDRPMALASAAGRVVIGTVPNYGQLTGAISVYDPATGSVSVDRGVAGTGSVVSAVAIGDVVYASTSKWAGLGIVPPDDDGRVFAYDPVTRTKLWEVTPYPGLPAVTELAVSPSGTLWGLTLGRLFELDPSTRQVVREIAVPAEDWINVDHVWSEGQRLVVLMDGTVYAVVGGQLLRADPSTGAVTTVTSGVSAVVLGDDGALYLSKGAVLHRLVP</sequence>
<dbReference type="PROSITE" id="PS51318">
    <property type="entry name" value="TAT"/>
    <property type="match status" value="1"/>
</dbReference>
<dbReference type="InterPro" id="IPR051344">
    <property type="entry name" value="Vgb"/>
</dbReference>
<dbReference type="InterPro" id="IPR015943">
    <property type="entry name" value="WD40/YVTN_repeat-like_dom_sf"/>
</dbReference>
<feature type="domain" description="Pyrrolo-quinoline quinone repeat" evidence="2">
    <location>
        <begin position="463"/>
        <end position="666"/>
    </location>
</feature>
<dbReference type="PANTHER" id="PTHR40274">
    <property type="entry name" value="VIRGINIAMYCIN B LYASE"/>
    <property type="match status" value="1"/>
</dbReference>
<evidence type="ECO:0000313" key="3">
    <source>
        <dbReference type="EMBL" id="SED63936.1"/>
    </source>
</evidence>
<gene>
    <name evidence="3" type="ORF">SAMN04488561_0153</name>
</gene>
<evidence type="ECO:0000313" key="4">
    <source>
        <dbReference type="Proteomes" id="UP000181980"/>
    </source>
</evidence>
<evidence type="ECO:0000259" key="2">
    <source>
        <dbReference type="Pfam" id="PF13360"/>
    </source>
</evidence>
<accession>A0A1H5CBA5</accession>
<dbReference type="Pfam" id="PF13360">
    <property type="entry name" value="PQQ_2"/>
    <property type="match status" value="1"/>
</dbReference>
<dbReference type="EMBL" id="FNUC01000001">
    <property type="protein sequence ID" value="SED63936.1"/>
    <property type="molecule type" value="Genomic_DNA"/>
</dbReference>
<feature type="chain" id="PRO_5039319230" description="Pyrrolo-quinoline quinone repeat domain-containing protein" evidence="1">
    <location>
        <begin position="28"/>
        <end position="673"/>
    </location>
</feature>
<reference evidence="4" key="1">
    <citation type="submission" date="2016-10" db="EMBL/GenBank/DDBJ databases">
        <authorList>
            <person name="Varghese N."/>
            <person name="Submissions S."/>
        </authorList>
    </citation>
    <scope>NUCLEOTIDE SEQUENCE [LARGE SCALE GENOMIC DNA]</scope>
    <source>
        <strain evidence="4">DSM 45237</strain>
    </source>
</reference>
<dbReference type="AlphaFoldDB" id="A0A1H5CBA5"/>
<dbReference type="SUPFAM" id="SSF50998">
    <property type="entry name" value="Quinoprotein alcohol dehydrogenase-like"/>
    <property type="match status" value="1"/>
</dbReference>
<organism evidence="3 4">
    <name type="scientific">Jiangella alba</name>
    <dbReference type="NCBI Taxonomy" id="561176"/>
    <lineage>
        <taxon>Bacteria</taxon>
        <taxon>Bacillati</taxon>
        <taxon>Actinomycetota</taxon>
        <taxon>Actinomycetes</taxon>
        <taxon>Jiangellales</taxon>
        <taxon>Jiangellaceae</taxon>
        <taxon>Jiangella</taxon>
    </lineage>
</organism>
<dbReference type="SUPFAM" id="SSF101898">
    <property type="entry name" value="NHL repeat"/>
    <property type="match status" value="1"/>
</dbReference>
<dbReference type="Proteomes" id="UP000181980">
    <property type="component" value="Unassembled WGS sequence"/>
</dbReference>
<name>A0A1H5CBA5_9ACTN</name>
<feature type="signal peptide" evidence="1">
    <location>
        <begin position="1"/>
        <end position="27"/>
    </location>
</feature>
<dbReference type="STRING" id="561176.SAMN04488561_0153"/>
<dbReference type="InterPro" id="IPR006311">
    <property type="entry name" value="TAT_signal"/>
</dbReference>
<dbReference type="Gene3D" id="2.130.10.10">
    <property type="entry name" value="YVTN repeat-like/Quinoprotein amine dehydrogenase"/>
    <property type="match status" value="2"/>
</dbReference>